<evidence type="ECO:0000256" key="9">
    <source>
        <dbReference type="ARBA" id="ARBA00023157"/>
    </source>
</evidence>
<evidence type="ECO:0000256" key="5">
    <source>
        <dbReference type="ARBA" id="ARBA00022729"/>
    </source>
</evidence>
<evidence type="ECO:0000256" key="1">
    <source>
        <dbReference type="ARBA" id="ARBA00001594"/>
    </source>
</evidence>
<keyword evidence="4" id="KW-0645">Protease</keyword>
<dbReference type="EC" id="3.4.18.1" evidence="3"/>
<dbReference type="PROSITE" id="PS00640">
    <property type="entry name" value="THIOL_PROTEASE_ASN"/>
    <property type="match status" value="1"/>
</dbReference>
<keyword evidence="8" id="KW-0865">Zymogen</keyword>
<feature type="chain" id="PRO_5018613333" description="cathepsin X" evidence="11">
    <location>
        <begin position="17"/>
        <end position="297"/>
    </location>
</feature>
<proteinExistence type="inferred from homology"/>
<accession>Q86GK0</accession>
<keyword evidence="9" id="KW-1015">Disulfide bond</keyword>
<dbReference type="SMART" id="SM00645">
    <property type="entry name" value="Pept_C1"/>
    <property type="match status" value="1"/>
</dbReference>
<dbReference type="InterPro" id="IPR033157">
    <property type="entry name" value="CTSZ"/>
</dbReference>
<keyword evidence="5 11" id="KW-0732">Signal</keyword>
<protein>
    <recommendedName>
        <fullName evidence="3">cathepsin X</fullName>
        <ecNumber evidence="3">3.4.18.1</ecNumber>
    </recommendedName>
</protein>
<dbReference type="InterPro" id="IPR013128">
    <property type="entry name" value="Peptidase_C1A"/>
</dbReference>
<comment type="similarity">
    <text evidence="2">Belongs to the peptidase C1 family.</text>
</comment>
<dbReference type="PANTHER" id="PTHR12411">
    <property type="entry name" value="CYSTEINE PROTEASE FAMILY C1-RELATED"/>
    <property type="match status" value="1"/>
</dbReference>
<dbReference type="PRINTS" id="PR00705">
    <property type="entry name" value="PAPAIN"/>
</dbReference>
<evidence type="ECO:0000256" key="10">
    <source>
        <dbReference type="ARBA" id="ARBA00023180"/>
    </source>
</evidence>
<dbReference type="InterPro" id="IPR038765">
    <property type="entry name" value="Papain-like_cys_pep_sf"/>
</dbReference>
<comment type="catalytic activity">
    <reaction evidence="1">
        <text>Release of C-terminal amino acid residues with broad specificity, but lacks action on C-terminal proline. Shows weak endopeptidase activity.</text>
        <dbReference type="EC" id="3.4.18.1"/>
    </reaction>
</comment>
<reference evidence="13" key="1">
    <citation type="journal article" date="2003" name="Exp. Parasitol.">
        <title>Myxobolus cerebralis: identification of a cathepsin Z-like protease gene (MyxCP-1) expressed during parasite development in rainbow trout, Oncorhynchus mykiss.</title>
        <authorList>
            <person name="Kelley G.O."/>
            <person name="Adkison M.A."/>
            <person name="Leutenegger C.M."/>
            <person name="Hedrick R.P."/>
        </authorList>
    </citation>
    <scope>NUCLEOTIDE SEQUENCE</scope>
</reference>
<evidence type="ECO:0000256" key="4">
    <source>
        <dbReference type="ARBA" id="ARBA00022670"/>
    </source>
</evidence>
<evidence type="ECO:0000256" key="11">
    <source>
        <dbReference type="SAM" id="SignalP"/>
    </source>
</evidence>
<dbReference type="GO" id="GO:0006508">
    <property type="term" value="P:proteolysis"/>
    <property type="evidence" value="ECO:0007669"/>
    <property type="project" value="UniProtKB-KW"/>
</dbReference>
<dbReference type="EMBL" id="AY224078">
    <property type="protein sequence ID" value="AAO64444.1"/>
    <property type="molecule type" value="Genomic_DNA"/>
</dbReference>
<keyword evidence="6" id="KW-0378">Hydrolase</keyword>
<dbReference type="Pfam" id="PF00112">
    <property type="entry name" value="Peptidase_C1"/>
    <property type="match status" value="1"/>
</dbReference>
<feature type="signal peptide" evidence="11">
    <location>
        <begin position="1"/>
        <end position="16"/>
    </location>
</feature>
<evidence type="ECO:0000256" key="6">
    <source>
        <dbReference type="ARBA" id="ARBA00022801"/>
    </source>
</evidence>
<evidence type="ECO:0000256" key="2">
    <source>
        <dbReference type="ARBA" id="ARBA00008455"/>
    </source>
</evidence>
<dbReference type="SUPFAM" id="SSF54001">
    <property type="entry name" value="Cysteine proteinases"/>
    <property type="match status" value="1"/>
</dbReference>
<dbReference type="AlphaFoldDB" id="Q86GK0"/>
<name>Q86GK0_9CNID</name>
<dbReference type="CDD" id="cd02698">
    <property type="entry name" value="Peptidase_C1A_CathepsinX"/>
    <property type="match status" value="1"/>
</dbReference>
<evidence type="ECO:0000313" key="13">
    <source>
        <dbReference type="EMBL" id="AAO64444.1"/>
    </source>
</evidence>
<keyword evidence="7" id="KW-0788">Thiol protease</keyword>
<dbReference type="Gene3D" id="3.90.70.10">
    <property type="entry name" value="Cysteine proteinases"/>
    <property type="match status" value="1"/>
</dbReference>
<evidence type="ECO:0000256" key="3">
    <source>
        <dbReference type="ARBA" id="ARBA00012516"/>
    </source>
</evidence>
<dbReference type="GO" id="GO:0016807">
    <property type="term" value="F:cysteine-type carboxypeptidase activity"/>
    <property type="evidence" value="ECO:0007669"/>
    <property type="project" value="UniProtKB-EC"/>
</dbReference>
<keyword evidence="10" id="KW-0325">Glycoprotein</keyword>
<organism evidence="13">
    <name type="scientific">Myxobolus cerebralis</name>
    <dbReference type="NCBI Taxonomy" id="59783"/>
    <lineage>
        <taxon>Eukaryota</taxon>
        <taxon>Metazoa</taxon>
        <taxon>Cnidaria</taxon>
        <taxon>Myxozoa</taxon>
        <taxon>Myxosporea</taxon>
        <taxon>Bivalvulida</taxon>
        <taxon>Platysporina</taxon>
        <taxon>Myxobolidae</taxon>
        <taxon>Myxobolus</taxon>
    </lineage>
</organism>
<feature type="domain" description="Peptidase C1A papain C-terminal" evidence="12">
    <location>
        <begin position="50"/>
        <end position="289"/>
    </location>
</feature>
<dbReference type="InterPro" id="IPR025661">
    <property type="entry name" value="Pept_asp_AS"/>
</dbReference>
<evidence type="ECO:0000256" key="7">
    <source>
        <dbReference type="ARBA" id="ARBA00022807"/>
    </source>
</evidence>
<dbReference type="InterPro" id="IPR000668">
    <property type="entry name" value="Peptidase_C1A_C"/>
</dbReference>
<evidence type="ECO:0000256" key="8">
    <source>
        <dbReference type="ARBA" id="ARBA00023145"/>
    </source>
</evidence>
<sequence length="297" mass="34247">MRPISVIFLIFTLTNSFCYYDITAERKFRFANKYAGFHSFPYFVRKFPNMPKSFDWRENAYLSSVKNQHLPTYCGSCWAFASTSTIADRIYIAKNLSHFDHFSLSVQVVIACAQSGDCKLGGFASGVYEYALKEGIPDDTCSPYLAHDTECLPKIRCSTCTEMQSCFVIKEYQKYFIKDYSYLSGEDNIINEMFARGPLSCSMYASENFVFNYTGGVYVENSNSLPNHLVSILGWGEDVDEHDKVRPYWIIRNSWGTNWGEKGFFRIPRSSYKDGRYTLNIEKGLYFSNYRGCVNSF</sequence>
<evidence type="ECO:0000259" key="12">
    <source>
        <dbReference type="SMART" id="SM00645"/>
    </source>
</evidence>